<dbReference type="OrthoDB" id="4152607at2759"/>
<dbReference type="Proteomes" id="UP000030752">
    <property type="component" value="Unassembled WGS sequence"/>
</dbReference>
<sequence>MIPRYLFRAYSPGSDGINNSMGFSCQAISEECNTIASLKDLERQDARRMLKDHVLWASWKVRQDDILISFSSSFLFTVQHCIRKIEKCYNTTKDNCFITILDTKCYPDDTFQWTVDLLRKYNLDEYDHRNLLHTYHEGEYLAEHELYTSAPEQACHVSFSSIEASMYRIAPDLKEPQHRNNLVYAMRAFRAQWYSRPEVVSDSNIRQALTLASNFGGKWFLPMSVWGLAMRHREQNSIRMLADRLIGMDDFPFPYMYRDRTVVPATLRELQEWKDLMESLFLRSENRKREDDPVGGLLGSFPNLGIAEN</sequence>
<dbReference type="GeneID" id="19968708"/>
<evidence type="ECO:0000313" key="2">
    <source>
        <dbReference type="EMBL" id="ETN47178.1"/>
    </source>
</evidence>
<dbReference type="HOGENOM" id="CLU_900218_0_0_1"/>
<dbReference type="VEuPathDB" id="FungiDB:HMPREF1541_01369"/>
<feature type="domain" description="DUF7587" evidence="1">
    <location>
        <begin position="2"/>
        <end position="150"/>
    </location>
</feature>
<keyword evidence="3" id="KW-1185">Reference proteome</keyword>
<dbReference type="EMBL" id="KB822711">
    <property type="protein sequence ID" value="ETN47178.1"/>
    <property type="molecule type" value="Genomic_DNA"/>
</dbReference>
<dbReference type="InterPro" id="IPR056009">
    <property type="entry name" value="DUF7587"/>
</dbReference>
<dbReference type="RefSeq" id="XP_008711890.1">
    <property type="nucleotide sequence ID" value="XM_008713668.1"/>
</dbReference>
<evidence type="ECO:0000259" key="1">
    <source>
        <dbReference type="Pfam" id="PF24494"/>
    </source>
</evidence>
<dbReference type="Pfam" id="PF24494">
    <property type="entry name" value="DUF7587"/>
    <property type="match status" value="1"/>
</dbReference>
<protein>
    <recommendedName>
        <fullName evidence="1">DUF7587 domain-containing protein</fullName>
    </recommendedName>
</protein>
<dbReference type="InParanoid" id="W2SGP2"/>
<name>W2SGP2_CYPE1</name>
<dbReference type="STRING" id="1220924.W2SGP2"/>
<dbReference type="AlphaFoldDB" id="W2SGP2"/>
<gene>
    <name evidence="2" type="ORF">HMPREF1541_01369</name>
</gene>
<proteinExistence type="predicted"/>
<organism evidence="2 3">
    <name type="scientific">Cyphellophora europaea (strain CBS 101466)</name>
    <name type="common">Phialophora europaea</name>
    <dbReference type="NCBI Taxonomy" id="1220924"/>
    <lineage>
        <taxon>Eukaryota</taxon>
        <taxon>Fungi</taxon>
        <taxon>Dikarya</taxon>
        <taxon>Ascomycota</taxon>
        <taxon>Pezizomycotina</taxon>
        <taxon>Eurotiomycetes</taxon>
        <taxon>Chaetothyriomycetidae</taxon>
        <taxon>Chaetothyriales</taxon>
        <taxon>Cyphellophoraceae</taxon>
        <taxon>Cyphellophora</taxon>
    </lineage>
</organism>
<evidence type="ECO:0000313" key="3">
    <source>
        <dbReference type="Proteomes" id="UP000030752"/>
    </source>
</evidence>
<reference evidence="2 3" key="1">
    <citation type="submission" date="2013-03" db="EMBL/GenBank/DDBJ databases">
        <title>The Genome Sequence of Phialophora europaea CBS 101466.</title>
        <authorList>
            <consortium name="The Broad Institute Genomics Platform"/>
            <person name="Cuomo C."/>
            <person name="de Hoog S."/>
            <person name="Gorbushina A."/>
            <person name="Walker B."/>
            <person name="Young S.K."/>
            <person name="Zeng Q."/>
            <person name="Gargeya S."/>
            <person name="Fitzgerald M."/>
            <person name="Haas B."/>
            <person name="Abouelleil A."/>
            <person name="Allen A.W."/>
            <person name="Alvarado L."/>
            <person name="Arachchi H.M."/>
            <person name="Berlin A.M."/>
            <person name="Chapman S.B."/>
            <person name="Gainer-Dewar J."/>
            <person name="Goldberg J."/>
            <person name="Griggs A."/>
            <person name="Gujja S."/>
            <person name="Hansen M."/>
            <person name="Howarth C."/>
            <person name="Imamovic A."/>
            <person name="Ireland A."/>
            <person name="Larimer J."/>
            <person name="McCowan C."/>
            <person name="Murphy C."/>
            <person name="Pearson M."/>
            <person name="Poon T.W."/>
            <person name="Priest M."/>
            <person name="Roberts A."/>
            <person name="Saif S."/>
            <person name="Shea T."/>
            <person name="Sisk P."/>
            <person name="Sykes S."/>
            <person name="Wortman J."/>
            <person name="Nusbaum C."/>
            <person name="Birren B."/>
        </authorList>
    </citation>
    <scope>NUCLEOTIDE SEQUENCE [LARGE SCALE GENOMIC DNA]</scope>
    <source>
        <strain evidence="2 3">CBS 101466</strain>
    </source>
</reference>
<accession>W2SGP2</accession>
<dbReference type="eggNOG" id="ENOG502T5UV">
    <property type="taxonomic scope" value="Eukaryota"/>
</dbReference>